<feature type="domain" description="Type III secretion system flagellar brake protein YcgR PilZN" evidence="5">
    <location>
        <begin position="12"/>
        <end position="115"/>
    </location>
</feature>
<dbReference type="KEGG" id="nik:F5I99_14225"/>
<dbReference type="Proteomes" id="UP000325606">
    <property type="component" value="Chromosome"/>
</dbReference>
<dbReference type="RefSeq" id="WP_151057105.1">
    <property type="nucleotide sequence ID" value="NZ_CP044222.1"/>
</dbReference>
<dbReference type="InterPro" id="IPR012349">
    <property type="entry name" value="Split_barrel_FMN-bd"/>
</dbReference>
<keyword evidence="1" id="KW-0973">c-di-GMP</keyword>
<dbReference type="EMBL" id="CP044222">
    <property type="protein sequence ID" value="QEW07561.1"/>
    <property type="molecule type" value="Genomic_DNA"/>
</dbReference>
<dbReference type="Pfam" id="PF07238">
    <property type="entry name" value="PilZ"/>
    <property type="match status" value="1"/>
</dbReference>
<dbReference type="Pfam" id="PF07317">
    <property type="entry name" value="PilZN"/>
    <property type="match status" value="1"/>
</dbReference>
<evidence type="ECO:0000256" key="2">
    <source>
        <dbReference type="ARBA" id="ARBA00022741"/>
    </source>
</evidence>
<dbReference type="GO" id="GO:0035438">
    <property type="term" value="F:cyclic-di-GMP binding"/>
    <property type="evidence" value="ECO:0007669"/>
    <property type="project" value="InterPro"/>
</dbReference>
<reference evidence="6 7" key="1">
    <citation type="submission" date="2019-09" db="EMBL/GenBank/DDBJ databases">
        <title>Nitrincola iocasae sp. nov., a bacterium isolated from the sediment collected at a cold seep field in South China Sea.</title>
        <authorList>
            <person name="Zhang H."/>
            <person name="Wang H."/>
            <person name="Li C."/>
        </authorList>
    </citation>
    <scope>NUCLEOTIDE SEQUENCE [LARGE SCALE GENOMIC DNA]</scope>
    <source>
        <strain evidence="6 7">KXZD1103</strain>
    </source>
</reference>
<evidence type="ECO:0000256" key="1">
    <source>
        <dbReference type="ARBA" id="ARBA00022636"/>
    </source>
</evidence>
<evidence type="ECO:0000256" key="3">
    <source>
        <dbReference type="ARBA" id="ARBA00023143"/>
    </source>
</evidence>
<dbReference type="InterPro" id="IPR009926">
    <property type="entry name" value="T3SS_YcgR_PilZN"/>
</dbReference>
<evidence type="ECO:0008006" key="8">
    <source>
        <dbReference type="Google" id="ProtNLM"/>
    </source>
</evidence>
<feature type="domain" description="PilZ" evidence="4">
    <location>
        <begin position="118"/>
        <end position="228"/>
    </location>
</feature>
<protein>
    <recommendedName>
        <fullName evidence="8">HD-GYP domain-containing protein</fullName>
    </recommendedName>
</protein>
<keyword evidence="7" id="KW-1185">Reference proteome</keyword>
<keyword evidence="2" id="KW-0547">Nucleotide-binding</keyword>
<dbReference type="Gene3D" id="2.40.10.220">
    <property type="entry name" value="predicted glycosyltransferase like domains"/>
    <property type="match status" value="1"/>
</dbReference>
<evidence type="ECO:0000259" key="4">
    <source>
        <dbReference type="Pfam" id="PF07238"/>
    </source>
</evidence>
<dbReference type="Gene3D" id="2.30.110.10">
    <property type="entry name" value="Electron Transport, Fmn-binding Protein, Chain A"/>
    <property type="match status" value="1"/>
</dbReference>
<sequence length="608" mass="67675">MSDKQVPEGELIYSAREIQQMLCRLSERASPITIYPDNSSCVLTTYIAGLDVQQGLIWLDAPLPQRRHHLIQARKLTLTSQYNGCLLTLPGIFMLPTTDKNGELVFTAAIPDSIYYLQRRRSYRAPVRPLLDIFASLPFADKVTVTGRLKDLSVDGCRIKLTGNLLDDFRDLSEVLPLSLTFPDSSCFSVDLSIVRADYASSGDYTQLGCCFTSLTAGQKQQLSRLVTDLQRDHINHVRNEGSTAGTPALFVPAEHKVVAGDRIGSATEVYSEQQTQSDLTNATSSNKKPVIPATAETAPIDIRRAHQSGITAIKSLITRLRSGQALPIEQAQEASQQLLQALRQDPQGLAILCCPRDSQTFLFQHSISFAISLAGTLSTQYGDQIKDEMLDGLILGGLCHELSRALLPDGIQSSQLELDKETRVALSATHMQLVSLLDALPDLARETLYIVRDCHERLDGSGLPNGHTDQALNRVSKLAAAVYAHEKLSQCRHNGDWHYHPLRAFKQLADRSDQFHQPSMRLLLKQHGKYPLGSTVLLNDETLALVLRQDDQQHPSHLRIVYNTRFNSLVPPRDLLLTDKNELQIERSANPLRYEISSQLLKLPLRI</sequence>
<accession>A0A5J6LHA3</accession>
<gene>
    <name evidence="6" type="ORF">F5I99_14225</name>
</gene>
<name>A0A5J6LHA3_9GAMM</name>
<keyword evidence="3" id="KW-0975">Bacterial flagellum</keyword>
<dbReference type="InterPro" id="IPR009875">
    <property type="entry name" value="PilZ_domain"/>
</dbReference>
<organism evidence="6 7">
    <name type="scientific">Nitrincola iocasae</name>
    <dbReference type="NCBI Taxonomy" id="2614693"/>
    <lineage>
        <taxon>Bacteria</taxon>
        <taxon>Pseudomonadati</taxon>
        <taxon>Pseudomonadota</taxon>
        <taxon>Gammaproteobacteria</taxon>
        <taxon>Oceanospirillales</taxon>
        <taxon>Oceanospirillaceae</taxon>
        <taxon>Nitrincola</taxon>
    </lineage>
</organism>
<evidence type="ECO:0000313" key="7">
    <source>
        <dbReference type="Proteomes" id="UP000325606"/>
    </source>
</evidence>
<evidence type="ECO:0000313" key="6">
    <source>
        <dbReference type="EMBL" id="QEW07561.1"/>
    </source>
</evidence>
<evidence type="ECO:0000259" key="5">
    <source>
        <dbReference type="Pfam" id="PF07317"/>
    </source>
</evidence>
<dbReference type="AlphaFoldDB" id="A0A5J6LHA3"/>
<dbReference type="SUPFAM" id="SSF141371">
    <property type="entry name" value="PilZ domain-like"/>
    <property type="match status" value="1"/>
</dbReference>
<proteinExistence type="predicted"/>
<dbReference type="Gene3D" id="1.10.3210.10">
    <property type="entry name" value="Hypothetical protein af1432"/>
    <property type="match status" value="1"/>
</dbReference>